<evidence type="ECO:0000313" key="1">
    <source>
        <dbReference type="EMBL" id="CAG8812832.1"/>
    </source>
</evidence>
<dbReference type="AlphaFoldDB" id="A0A9N9K6S8"/>
<protein>
    <submittedName>
        <fullName evidence="1">20427_t:CDS:1</fullName>
    </submittedName>
</protein>
<reference evidence="1" key="1">
    <citation type="submission" date="2021-06" db="EMBL/GenBank/DDBJ databases">
        <authorList>
            <person name="Kallberg Y."/>
            <person name="Tangrot J."/>
            <person name="Rosling A."/>
        </authorList>
    </citation>
    <scope>NUCLEOTIDE SEQUENCE</scope>
    <source>
        <strain evidence="1">FL966</strain>
    </source>
</reference>
<dbReference type="Proteomes" id="UP000789759">
    <property type="component" value="Unassembled WGS sequence"/>
</dbReference>
<name>A0A9N9K6S8_9GLOM</name>
<accession>A0A9N9K6S8</accession>
<proteinExistence type="predicted"/>
<keyword evidence="2" id="KW-1185">Reference proteome</keyword>
<gene>
    <name evidence="1" type="ORF">CPELLU_LOCUS18836</name>
</gene>
<dbReference type="EMBL" id="CAJVQA010040239">
    <property type="protein sequence ID" value="CAG8812832.1"/>
    <property type="molecule type" value="Genomic_DNA"/>
</dbReference>
<comment type="caution">
    <text evidence="1">The sequence shown here is derived from an EMBL/GenBank/DDBJ whole genome shotgun (WGS) entry which is preliminary data.</text>
</comment>
<sequence>YYSLYENGSVSEIQSNGFEDNKKRKNSDYEDSDDDELKLKVEMIFET</sequence>
<feature type="non-terminal residue" evidence="1">
    <location>
        <position position="1"/>
    </location>
</feature>
<evidence type="ECO:0000313" key="2">
    <source>
        <dbReference type="Proteomes" id="UP000789759"/>
    </source>
</evidence>
<organism evidence="1 2">
    <name type="scientific">Cetraspora pellucida</name>
    <dbReference type="NCBI Taxonomy" id="1433469"/>
    <lineage>
        <taxon>Eukaryota</taxon>
        <taxon>Fungi</taxon>
        <taxon>Fungi incertae sedis</taxon>
        <taxon>Mucoromycota</taxon>
        <taxon>Glomeromycotina</taxon>
        <taxon>Glomeromycetes</taxon>
        <taxon>Diversisporales</taxon>
        <taxon>Gigasporaceae</taxon>
        <taxon>Cetraspora</taxon>
    </lineage>
</organism>